<dbReference type="EMBL" id="JAVVDO010000051">
    <property type="protein sequence ID" value="MDT8333358.1"/>
    <property type="molecule type" value="Genomic_DNA"/>
</dbReference>
<dbReference type="Proteomes" id="UP001258945">
    <property type="component" value="Unassembled WGS sequence"/>
</dbReference>
<sequence>MIARLRGLAFRRHAARLGTSRRSLGRLALAGLTLAGLAAGGLSARTAQAETVRFWYHVDNPENPMTALVQKFQAAHPGITIQAENVPWNSYYDNLYTALVGGNAPDAAMVKLFAQPRLVEMEALEPLDARIAQWPGKADLLDNLLKLNAGPNGRQYYLPVQYVVLYLYYRADLLQAAGLQPPRTCDEFRAAAKALTQAPDRYGFGFRGGKGGWDQWGSFVFSRGASLTKGGLTSPQAVTANQWLLDMFQKDKSIPPSAPNDGFQEIIGAFKSGRTAMTIHHIGSANDLVAALGDKVSAVPVPNCDGKAWTSYGDESLAIFSASRVKDAAWKWISFLAEGENNAAFIKATGQLPVTKSASANWTGHPKRFVDTTVSSLPFAAVLPQNSATADFVNTEWQTAMQQALTGRITSQQMMTQLEQPFR</sequence>
<dbReference type="CDD" id="cd13585">
    <property type="entry name" value="PBP2_TMBP_like"/>
    <property type="match status" value="1"/>
</dbReference>
<dbReference type="RefSeq" id="WP_314284703.1">
    <property type="nucleotide sequence ID" value="NZ_JAVVDO010000051.1"/>
</dbReference>
<accession>A0ABU3MK58</accession>
<evidence type="ECO:0000256" key="1">
    <source>
        <dbReference type="ARBA" id="ARBA00004418"/>
    </source>
</evidence>
<evidence type="ECO:0000256" key="2">
    <source>
        <dbReference type="ARBA" id="ARBA00008520"/>
    </source>
</evidence>
<keyword evidence="4" id="KW-1185">Reference proteome</keyword>
<name>A0ABU3MK58_9PROT</name>
<dbReference type="PANTHER" id="PTHR43649">
    <property type="entry name" value="ARABINOSE-BINDING PROTEIN-RELATED"/>
    <property type="match status" value="1"/>
</dbReference>
<organism evidence="3 4">
    <name type="scientific">Roseomonas gilardii</name>
    <dbReference type="NCBI Taxonomy" id="257708"/>
    <lineage>
        <taxon>Bacteria</taxon>
        <taxon>Pseudomonadati</taxon>
        <taxon>Pseudomonadota</taxon>
        <taxon>Alphaproteobacteria</taxon>
        <taxon>Acetobacterales</taxon>
        <taxon>Roseomonadaceae</taxon>
        <taxon>Roseomonas</taxon>
    </lineage>
</organism>
<comment type="subcellular location">
    <subcellularLocation>
        <location evidence="1">Periplasm</location>
    </subcellularLocation>
</comment>
<reference evidence="3 4" key="1">
    <citation type="journal article" date="2019" name="Microb. Pathog.">
        <title>Comparison of VITEK 2, MALDI-TOF MS, 16S rRNA gene sequencing, and whole-genome sequencing for identification of Roseomonas mucosa.</title>
        <authorList>
            <person name="Rudolph W.W."/>
            <person name="Gunzer F."/>
            <person name="Trauth M."/>
            <person name="Bunk B."/>
            <person name="Bigge R."/>
            <person name="Schrottner P."/>
        </authorList>
    </citation>
    <scope>NUCLEOTIDE SEQUENCE [LARGE SCALE GENOMIC DNA]</scope>
    <source>
        <strain evidence="3 4">DSM 103800</strain>
    </source>
</reference>
<evidence type="ECO:0000313" key="4">
    <source>
        <dbReference type="Proteomes" id="UP001258945"/>
    </source>
</evidence>
<gene>
    <name evidence="3" type="ORF">RQ831_20105</name>
</gene>
<proteinExistence type="inferred from homology"/>
<protein>
    <submittedName>
        <fullName evidence="3">Sugar ABC transporter substrate-binding protein</fullName>
    </submittedName>
</protein>
<comment type="similarity">
    <text evidence="2">Belongs to the bacterial solute-binding protein 1 family.</text>
</comment>
<dbReference type="SUPFAM" id="SSF53850">
    <property type="entry name" value="Periplasmic binding protein-like II"/>
    <property type="match status" value="1"/>
</dbReference>
<dbReference type="Pfam" id="PF01547">
    <property type="entry name" value="SBP_bac_1"/>
    <property type="match status" value="1"/>
</dbReference>
<comment type="caution">
    <text evidence="3">The sequence shown here is derived from an EMBL/GenBank/DDBJ whole genome shotgun (WGS) entry which is preliminary data.</text>
</comment>
<evidence type="ECO:0000313" key="3">
    <source>
        <dbReference type="EMBL" id="MDT8333358.1"/>
    </source>
</evidence>
<dbReference type="Gene3D" id="3.40.190.10">
    <property type="entry name" value="Periplasmic binding protein-like II"/>
    <property type="match status" value="2"/>
</dbReference>
<dbReference type="PANTHER" id="PTHR43649:SF12">
    <property type="entry name" value="DIACETYLCHITOBIOSE BINDING PROTEIN DASA"/>
    <property type="match status" value="1"/>
</dbReference>
<dbReference type="InterPro" id="IPR006059">
    <property type="entry name" value="SBP"/>
</dbReference>
<dbReference type="InterPro" id="IPR050490">
    <property type="entry name" value="Bact_solute-bd_prot1"/>
</dbReference>